<dbReference type="PANTHER" id="PTHR45339">
    <property type="entry name" value="HYBRID SIGNAL TRANSDUCTION HISTIDINE KINASE J"/>
    <property type="match status" value="1"/>
</dbReference>
<dbReference type="SUPFAM" id="SSF52172">
    <property type="entry name" value="CheY-like"/>
    <property type="match status" value="1"/>
</dbReference>
<dbReference type="CDD" id="cd16922">
    <property type="entry name" value="HATPase_EvgS-ArcB-TorS-like"/>
    <property type="match status" value="1"/>
</dbReference>
<dbReference type="SMART" id="SM00387">
    <property type="entry name" value="HATPase_c"/>
    <property type="match status" value="1"/>
</dbReference>
<reference evidence="21" key="1">
    <citation type="submission" date="2019-11" db="EMBL/GenBank/DDBJ databases">
        <authorList>
            <person name="Kojima H."/>
        </authorList>
    </citation>
    <scope>NUCLEOTIDE SEQUENCE</scope>
    <source>
        <strain evidence="21">H1576</strain>
    </source>
</reference>
<dbReference type="InterPro" id="IPR011006">
    <property type="entry name" value="CheY-like_superfamily"/>
</dbReference>
<evidence type="ECO:0000256" key="7">
    <source>
        <dbReference type="ARBA" id="ARBA00022692"/>
    </source>
</evidence>
<evidence type="ECO:0000256" key="3">
    <source>
        <dbReference type="ARBA" id="ARBA00012438"/>
    </source>
</evidence>
<evidence type="ECO:0000256" key="8">
    <source>
        <dbReference type="ARBA" id="ARBA00022741"/>
    </source>
</evidence>
<evidence type="ECO:0000259" key="20">
    <source>
        <dbReference type="PROSITE" id="PS50894"/>
    </source>
</evidence>
<evidence type="ECO:0000256" key="13">
    <source>
        <dbReference type="ARBA" id="ARBA00023136"/>
    </source>
</evidence>
<dbReference type="Pfam" id="PF00512">
    <property type="entry name" value="HisKA"/>
    <property type="match status" value="1"/>
</dbReference>
<dbReference type="PANTHER" id="PTHR45339:SF1">
    <property type="entry name" value="HYBRID SIGNAL TRANSDUCTION HISTIDINE KINASE J"/>
    <property type="match status" value="1"/>
</dbReference>
<evidence type="ECO:0000256" key="16">
    <source>
        <dbReference type="PROSITE-ProRule" id="PRU00110"/>
    </source>
</evidence>
<comment type="subunit">
    <text evidence="14">At low DSF concentrations, interacts with RpfF.</text>
</comment>
<dbReference type="GO" id="GO:0005886">
    <property type="term" value="C:plasma membrane"/>
    <property type="evidence" value="ECO:0007669"/>
    <property type="project" value="UniProtKB-SubCell"/>
</dbReference>
<dbReference type="EC" id="2.7.13.3" evidence="3"/>
<reference evidence="21" key="2">
    <citation type="submission" date="2021-04" db="EMBL/GenBank/DDBJ databases">
        <title>Isolation and characterization of a novel species of the genus Sulfurimonas.</title>
        <authorList>
            <person name="Fukui M."/>
        </authorList>
    </citation>
    <scope>NUCLEOTIDE SEQUENCE</scope>
    <source>
        <strain evidence="21">H1576</strain>
    </source>
</reference>
<dbReference type="InterPro" id="IPR001789">
    <property type="entry name" value="Sig_transdc_resp-reg_receiver"/>
</dbReference>
<dbReference type="InterPro" id="IPR004358">
    <property type="entry name" value="Sig_transdc_His_kin-like_C"/>
</dbReference>
<organism evidence="21 22">
    <name type="scientific">Sulfurimonas aquatica</name>
    <dbReference type="NCBI Taxonomy" id="2672570"/>
    <lineage>
        <taxon>Bacteria</taxon>
        <taxon>Pseudomonadati</taxon>
        <taxon>Campylobacterota</taxon>
        <taxon>Epsilonproteobacteria</taxon>
        <taxon>Campylobacterales</taxon>
        <taxon>Sulfurimonadaceae</taxon>
        <taxon>Sulfurimonas</taxon>
    </lineage>
</organism>
<keyword evidence="10" id="KW-0067">ATP-binding</keyword>
<evidence type="ECO:0000256" key="4">
    <source>
        <dbReference type="ARBA" id="ARBA00022475"/>
    </source>
</evidence>
<evidence type="ECO:0000256" key="2">
    <source>
        <dbReference type="ARBA" id="ARBA00004651"/>
    </source>
</evidence>
<evidence type="ECO:0000256" key="12">
    <source>
        <dbReference type="ARBA" id="ARBA00023012"/>
    </source>
</evidence>
<dbReference type="GO" id="GO:0000155">
    <property type="term" value="F:phosphorelay sensor kinase activity"/>
    <property type="evidence" value="ECO:0007669"/>
    <property type="project" value="InterPro"/>
</dbReference>
<evidence type="ECO:0000256" key="15">
    <source>
        <dbReference type="ARBA" id="ARBA00068150"/>
    </source>
</evidence>
<evidence type="ECO:0000256" key="1">
    <source>
        <dbReference type="ARBA" id="ARBA00000085"/>
    </source>
</evidence>
<sequence length="769" mass="87872">MKNVTDTYNADEKNNAHIQIDTKDPTAMAEYLYNILDNLESIVALIQKNGQVEYLNKKFFETFDFRDMEEFLSKYDCICDMYVDSSGKSIGCDDECHLDDFFVGSENLTQQVYMLDKKSEVLTFNVNTKKMSVDSTQGLYISTLTDITNFEKARIVAEEAIVAKSNFIANMSHEIRTPMNGIIGFTELLEGCKLNSKQHGYVDIIKKSAEMLLDVVNKILDFSKIENKKLEIELTDVNLFQEMQHLYMNFTPVTKKKNISFILDIDLEIYEYLVMDGYHLKQVISNLVNNAIKFTQEGGKITIKASLMKSSNRVQTIRFSVKDNGVGISKERQEKIFEAFSQEDNSTTRKFGGTGLGLSISASLVKLMGAKIELKSEKYLGSEFSFVLRANKSIGKQPTLQTSLQDSFIQVIYDSEYSDMVTTYLSKFNVHTHTLKDKNDLNKESRIIILFNAQEANALYKSLNDESYFIICIDAYYENLSNYSNLKYINSFQECPSTLYNIIFEHIKVEESLSNELMRFTGINVLIAEDNEVNQMLLYEILNKVDIQTTIVDNGEKVFNEAKVRKYDLIFMDINMPEMDGIKATKKILEDSLNISTPIVAMTSNVLENDIAIYKEIGMHSHIGKPFHARDILTLLNELFNVDVEDIQNTIERDAKYNEHDEIQKCLDKASVVLELSDDIIMKLFEKFLSTMAQVIKDMFKAQSENNNTTLLLLAHKLKGASSSMCFDEITKIATDIQERVHNDNGEDHASSILELSKILRNLEDFAQN</sequence>
<dbReference type="Pfam" id="PF00072">
    <property type="entry name" value="Response_reg"/>
    <property type="match status" value="1"/>
</dbReference>
<keyword evidence="13" id="KW-0472">Membrane</keyword>
<dbReference type="InterPro" id="IPR005467">
    <property type="entry name" value="His_kinase_dom"/>
</dbReference>
<feature type="modified residue" description="Phosphohistidine" evidence="16">
    <location>
        <position position="716"/>
    </location>
</feature>
<proteinExistence type="predicted"/>
<dbReference type="RefSeq" id="WP_207560837.1">
    <property type="nucleotide sequence ID" value="NZ_CP046072.1"/>
</dbReference>
<dbReference type="CDD" id="cd17546">
    <property type="entry name" value="REC_hyHK_CKI1_RcsC-like"/>
    <property type="match status" value="1"/>
</dbReference>
<comment type="subcellular location">
    <subcellularLocation>
        <location evidence="2">Cell membrane</location>
        <topology evidence="2">Multi-pass membrane protein</topology>
    </subcellularLocation>
</comment>
<keyword evidence="8" id="KW-0547">Nucleotide-binding</keyword>
<feature type="modified residue" description="4-aspartylphosphate" evidence="17">
    <location>
        <position position="573"/>
    </location>
</feature>
<feature type="domain" description="Response regulatory" evidence="19">
    <location>
        <begin position="524"/>
        <end position="640"/>
    </location>
</feature>
<feature type="domain" description="Histidine kinase" evidence="18">
    <location>
        <begin position="170"/>
        <end position="392"/>
    </location>
</feature>
<dbReference type="Gene3D" id="1.10.287.130">
    <property type="match status" value="1"/>
</dbReference>
<feature type="domain" description="HPt" evidence="20">
    <location>
        <begin position="677"/>
        <end position="769"/>
    </location>
</feature>
<dbReference type="Gene3D" id="3.40.50.2300">
    <property type="match status" value="1"/>
</dbReference>
<dbReference type="InterPro" id="IPR008207">
    <property type="entry name" value="Sig_transdc_His_kin_Hpt_dom"/>
</dbReference>
<evidence type="ECO:0000256" key="11">
    <source>
        <dbReference type="ARBA" id="ARBA00022989"/>
    </source>
</evidence>
<dbReference type="PRINTS" id="PR00344">
    <property type="entry name" value="BCTRLSENSOR"/>
</dbReference>
<evidence type="ECO:0000256" key="10">
    <source>
        <dbReference type="ARBA" id="ARBA00022840"/>
    </source>
</evidence>
<dbReference type="InterPro" id="IPR036641">
    <property type="entry name" value="HPT_dom_sf"/>
</dbReference>
<name>A0A975GCV6_9BACT</name>
<dbReference type="AlphaFoldDB" id="A0A975GCV6"/>
<evidence type="ECO:0000256" key="14">
    <source>
        <dbReference type="ARBA" id="ARBA00064003"/>
    </source>
</evidence>
<keyword evidence="22" id="KW-1185">Reference proteome</keyword>
<evidence type="ECO:0000313" key="22">
    <source>
        <dbReference type="Proteomes" id="UP000671852"/>
    </source>
</evidence>
<comment type="catalytic activity">
    <reaction evidence="1">
        <text>ATP + protein L-histidine = ADP + protein N-phospho-L-histidine.</text>
        <dbReference type="EC" id="2.7.13.3"/>
    </reaction>
</comment>
<dbReference type="InterPro" id="IPR036097">
    <property type="entry name" value="HisK_dim/P_sf"/>
</dbReference>
<dbReference type="FunFam" id="1.10.287.130:FF:000002">
    <property type="entry name" value="Two-component osmosensing histidine kinase"/>
    <property type="match status" value="1"/>
</dbReference>
<dbReference type="PROSITE" id="PS50110">
    <property type="entry name" value="RESPONSE_REGULATORY"/>
    <property type="match status" value="1"/>
</dbReference>
<dbReference type="SUPFAM" id="SSF55874">
    <property type="entry name" value="ATPase domain of HSP90 chaperone/DNA topoisomerase II/histidine kinase"/>
    <property type="match status" value="1"/>
</dbReference>
<dbReference type="Pfam" id="PF01627">
    <property type="entry name" value="Hpt"/>
    <property type="match status" value="1"/>
</dbReference>
<accession>A0A975GCV6</accession>
<keyword evidence="4" id="KW-1003">Cell membrane</keyword>
<keyword evidence="9" id="KW-0418">Kinase</keyword>
<dbReference type="SMART" id="SM00448">
    <property type="entry name" value="REC"/>
    <property type="match status" value="1"/>
</dbReference>
<dbReference type="PROSITE" id="PS50109">
    <property type="entry name" value="HIS_KIN"/>
    <property type="match status" value="1"/>
</dbReference>
<dbReference type="GO" id="GO:0005524">
    <property type="term" value="F:ATP binding"/>
    <property type="evidence" value="ECO:0007669"/>
    <property type="project" value="UniProtKB-KW"/>
</dbReference>
<dbReference type="SMART" id="SM00388">
    <property type="entry name" value="HisKA"/>
    <property type="match status" value="1"/>
</dbReference>
<dbReference type="SUPFAM" id="SSF47226">
    <property type="entry name" value="Histidine-containing phosphotransfer domain, HPT domain"/>
    <property type="match status" value="1"/>
</dbReference>
<evidence type="ECO:0000256" key="9">
    <source>
        <dbReference type="ARBA" id="ARBA00022777"/>
    </source>
</evidence>
<dbReference type="Gene3D" id="1.20.120.160">
    <property type="entry name" value="HPT domain"/>
    <property type="match status" value="1"/>
</dbReference>
<dbReference type="InterPro" id="IPR036890">
    <property type="entry name" value="HATPase_C_sf"/>
</dbReference>
<dbReference type="InterPro" id="IPR003594">
    <property type="entry name" value="HATPase_dom"/>
</dbReference>
<dbReference type="FunFam" id="3.30.565.10:FF:000010">
    <property type="entry name" value="Sensor histidine kinase RcsC"/>
    <property type="match status" value="1"/>
</dbReference>
<keyword evidence="5 17" id="KW-0597">Phosphoprotein</keyword>
<dbReference type="PROSITE" id="PS50894">
    <property type="entry name" value="HPT"/>
    <property type="match status" value="1"/>
</dbReference>
<dbReference type="CDD" id="cd00082">
    <property type="entry name" value="HisKA"/>
    <property type="match status" value="1"/>
</dbReference>
<evidence type="ECO:0000256" key="6">
    <source>
        <dbReference type="ARBA" id="ARBA00022679"/>
    </source>
</evidence>
<dbReference type="EMBL" id="CP046072">
    <property type="protein sequence ID" value="QSZ42020.1"/>
    <property type="molecule type" value="Genomic_DNA"/>
</dbReference>
<evidence type="ECO:0000259" key="19">
    <source>
        <dbReference type="PROSITE" id="PS50110"/>
    </source>
</evidence>
<keyword evidence="12" id="KW-0902">Two-component regulatory system</keyword>
<evidence type="ECO:0000256" key="17">
    <source>
        <dbReference type="PROSITE-ProRule" id="PRU00169"/>
    </source>
</evidence>
<keyword evidence="11" id="KW-1133">Transmembrane helix</keyword>
<evidence type="ECO:0000259" key="18">
    <source>
        <dbReference type="PROSITE" id="PS50109"/>
    </source>
</evidence>
<keyword evidence="7" id="KW-0812">Transmembrane</keyword>
<protein>
    <recommendedName>
        <fullName evidence="15">Sensory/regulatory protein RpfC</fullName>
        <ecNumber evidence="3">2.7.13.3</ecNumber>
    </recommendedName>
</protein>
<dbReference type="KEGG" id="saqt:GJV85_07825"/>
<gene>
    <name evidence="21" type="ORF">GJV85_07825</name>
</gene>
<keyword evidence="6" id="KW-0808">Transferase</keyword>
<dbReference type="Gene3D" id="3.30.565.10">
    <property type="entry name" value="Histidine kinase-like ATPase, C-terminal domain"/>
    <property type="match status" value="1"/>
</dbReference>
<dbReference type="InterPro" id="IPR003661">
    <property type="entry name" value="HisK_dim/P_dom"/>
</dbReference>
<evidence type="ECO:0000256" key="5">
    <source>
        <dbReference type="ARBA" id="ARBA00022553"/>
    </source>
</evidence>
<evidence type="ECO:0000313" key="21">
    <source>
        <dbReference type="EMBL" id="QSZ42020.1"/>
    </source>
</evidence>
<dbReference type="SUPFAM" id="SSF47384">
    <property type="entry name" value="Homodimeric domain of signal transducing histidine kinase"/>
    <property type="match status" value="1"/>
</dbReference>
<dbReference type="Pfam" id="PF02518">
    <property type="entry name" value="HATPase_c"/>
    <property type="match status" value="1"/>
</dbReference>
<dbReference type="Proteomes" id="UP000671852">
    <property type="component" value="Chromosome"/>
</dbReference>